<proteinExistence type="predicted"/>
<organism evidence="1 2">
    <name type="scientific">Paenibacillus durus ATCC 35681</name>
    <dbReference type="NCBI Taxonomy" id="1333534"/>
    <lineage>
        <taxon>Bacteria</taxon>
        <taxon>Bacillati</taxon>
        <taxon>Bacillota</taxon>
        <taxon>Bacilli</taxon>
        <taxon>Bacillales</taxon>
        <taxon>Paenibacillaceae</taxon>
        <taxon>Paenibacillus</taxon>
    </lineage>
</organism>
<dbReference type="AlphaFoldDB" id="A0A0F7CHN4"/>
<name>A0A0F7CHN4_PAEDU</name>
<protein>
    <submittedName>
        <fullName evidence="1">Uncharacterized protein</fullName>
    </submittedName>
</protein>
<sequence length="124" mass="13273">MLCGSLLKVLFVDAHFPVDEFETVVQFGNLDGDSLLVFAEDIKSFVLISRALTDQFREPFDLGNRHSRSSELGTDAEPLDIGRAVATAAAVVACNPGGQQQAFAFVESQRGDAQPSALGNLTNT</sequence>
<reference evidence="1 2" key="2">
    <citation type="journal article" date="2016" name="Genome Announc.">
        <title>Genome Sequence of a Gram-Positive Diazotroph, Paenibacillus durus Type Strain ATCC 35681.</title>
        <authorList>
            <person name="Halim M.A."/>
            <person name="Rahman A.Y."/>
            <person name="Sim K.S."/>
            <person name="Yam H.C."/>
            <person name="Rahim A.A."/>
            <person name="Ghazali A.H."/>
            <person name="Najimudin N."/>
        </authorList>
    </citation>
    <scope>NUCLEOTIDE SEQUENCE [LARGE SCALE GENOMIC DNA]</scope>
    <source>
        <strain evidence="1 2">ATCC 35681</strain>
    </source>
</reference>
<gene>
    <name evidence="1" type="ORF">VK70_04095</name>
</gene>
<dbReference type="HOGENOM" id="CLU_2001577_0_0_9"/>
<accession>A0A0F7CHN4</accession>
<evidence type="ECO:0000313" key="1">
    <source>
        <dbReference type="EMBL" id="AKG33870.1"/>
    </source>
</evidence>
<reference evidence="1 2" key="1">
    <citation type="submission" date="2015-03" db="EMBL/GenBank/DDBJ databases">
        <authorList>
            <person name="Abdul Halim M."/>
        </authorList>
    </citation>
    <scope>NUCLEOTIDE SEQUENCE [LARGE SCALE GENOMIC DNA]</scope>
    <source>
        <strain evidence="1 2">ATCC 35681</strain>
    </source>
</reference>
<dbReference type="EMBL" id="CP011114">
    <property type="protein sequence ID" value="AKG33870.1"/>
    <property type="molecule type" value="Genomic_DNA"/>
</dbReference>
<evidence type="ECO:0000313" key="2">
    <source>
        <dbReference type="Proteomes" id="UP000034189"/>
    </source>
</evidence>
<dbReference type="Proteomes" id="UP000034189">
    <property type="component" value="Chromosome"/>
</dbReference>